<dbReference type="Gene3D" id="2.170.270.10">
    <property type="entry name" value="SET domain"/>
    <property type="match status" value="1"/>
</dbReference>
<reference evidence="6" key="1">
    <citation type="submission" date="2025-08" db="UniProtKB">
        <authorList>
            <consortium name="RefSeq"/>
        </authorList>
    </citation>
    <scope>IDENTIFICATION</scope>
</reference>
<dbReference type="Proteomes" id="UP001652625">
    <property type="component" value="Chromosome 13"/>
</dbReference>
<keyword evidence="5" id="KW-1185">Reference proteome</keyword>
<evidence type="ECO:0000313" key="5">
    <source>
        <dbReference type="Proteomes" id="UP001652625"/>
    </source>
</evidence>
<dbReference type="PROSITE" id="PS50280">
    <property type="entry name" value="SET"/>
    <property type="match status" value="1"/>
</dbReference>
<evidence type="ECO:0000256" key="3">
    <source>
        <dbReference type="SAM" id="MobiDB-lite"/>
    </source>
</evidence>
<dbReference type="InterPro" id="IPR046341">
    <property type="entry name" value="SET_dom_sf"/>
</dbReference>
<dbReference type="SMART" id="SM00317">
    <property type="entry name" value="SET"/>
    <property type="match status" value="1"/>
</dbReference>
<feature type="region of interest" description="Disordered" evidence="3">
    <location>
        <begin position="203"/>
        <end position="225"/>
    </location>
</feature>
<keyword evidence="1" id="KW-0805">Transcription regulation</keyword>
<protein>
    <submittedName>
        <fullName evidence="6">Histone-lysine N-methyltransferase PRDM6 isoform X2</fullName>
    </submittedName>
</protein>
<dbReference type="SUPFAM" id="SSF82199">
    <property type="entry name" value="SET domain"/>
    <property type="match status" value="1"/>
</dbReference>
<evidence type="ECO:0000313" key="6">
    <source>
        <dbReference type="RefSeq" id="XP_065672876.1"/>
    </source>
</evidence>
<dbReference type="PANTHER" id="PTHR16515">
    <property type="entry name" value="PR DOMAIN ZINC FINGER PROTEIN"/>
    <property type="match status" value="1"/>
</dbReference>
<proteinExistence type="predicted"/>
<dbReference type="Pfam" id="PF21549">
    <property type="entry name" value="PRDM2_PR"/>
    <property type="match status" value="1"/>
</dbReference>
<evidence type="ECO:0000256" key="1">
    <source>
        <dbReference type="ARBA" id="ARBA00023015"/>
    </source>
</evidence>
<feature type="domain" description="SET" evidence="4">
    <location>
        <begin position="71"/>
        <end position="185"/>
    </location>
</feature>
<sequence length="364" mass="41763">MGASGDNVTPLTVKIMDITNEQICRHLYGYKTLKCLTPEEVCESFKKDQIHNGSSSEELPPLSPRKLRVPEEISLCISSIPGEKFGACAAKRIPHGTWFGPFEGKLVRTSELRIGFNTEYMWEIYHDGEVSHFLDGNNENTWMAFVRCARHKKEQNLVVFQYHGCIYYRTTKDIGPRGELLVWYDNKYTQILGIPVAWNDSRNTNGKRKTSTCEESPKRRKEKPYPGLLLQKTDSKLNSPNEKCTNLSSPLWLKKSSPISTAPVTFKCEKCLFSFYTKEQLANHKCLSQSWIPTLRLPSLDRARDIYRPMHINMPSPNDLTYFYRHHHSFSPSQSFSYHSPPMDPLKQLPSAAHKGAPIAIRNF</sequence>
<dbReference type="GeneID" id="100204152"/>
<gene>
    <name evidence="6" type="primary">LOC100204152</name>
</gene>
<dbReference type="RefSeq" id="XP_065672876.1">
    <property type="nucleotide sequence ID" value="XM_065816804.1"/>
</dbReference>
<organism evidence="5 6">
    <name type="scientific">Hydra vulgaris</name>
    <name type="common">Hydra</name>
    <name type="synonym">Hydra attenuata</name>
    <dbReference type="NCBI Taxonomy" id="6087"/>
    <lineage>
        <taxon>Eukaryota</taxon>
        <taxon>Metazoa</taxon>
        <taxon>Cnidaria</taxon>
        <taxon>Hydrozoa</taxon>
        <taxon>Hydroidolina</taxon>
        <taxon>Anthoathecata</taxon>
        <taxon>Aplanulata</taxon>
        <taxon>Hydridae</taxon>
        <taxon>Hydra</taxon>
    </lineage>
</organism>
<name>A0ABM4DEN1_HYDVU</name>
<dbReference type="InterPro" id="IPR001214">
    <property type="entry name" value="SET_dom"/>
</dbReference>
<dbReference type="PANTHER" id="PTHR16515:SF22">
    <property type="entry name" value="HISTONE-LYSINE N-METHYLTRANSFERASE PRDM6-RELATED"/>
    <property type="match status" value="1"/>
</dbReference>
<dbReference type="InterPro" id="IPR050331">
    <property type="entry name" value="Zinc_finger"/>
</dbReference>
<keyword evidence="2" id="KW-0804">Transcription</keyword>
<evidence type="ECO:0000256" key="2">
    <source>
        <dbReference type="ARBA" id="ARBA00023163"/>
    </source>
</evidence>
<accession>A0ABM4DEN1</accession>
<evidence type="ECO:0000259" key="4">
    <source>
        <dbReference type="PROSITE" id="PS50280"/>
    </source>
</evidence>